<reference evidence="2 3" key="1">
    <citation type="submission" date="2024-01" db="EMBL/GenBank/DDBJ databases">
        <authorList>
            <consortium name="Genoscope - CEA"/>
            <person name="William W."/>
        </authorList>
    </citation>
    <scope>NUCLEOTIDE SEQUENCE [LARGE SCALE GENOMIC DNA]</scope>
    <source>
        <strain evidence="2 3">29B2s-10</strain>
    </source>
</reference>
<dbReference type="InterPro" id="IPR052841">
    <property type="entry name" value="PMP_oxidase-like"/>
</dbReference>
<protein>
    <recommendedName>
        <fullName evidence="1">Pyridoxamine 5'-phosphate oxidase N-terminal domain-containing protein</fullName>
    </recommendedName>
</protein>
<sequence>MPSELLPDSVTTLLKSSRFVHLATCLNNIPHVSLMNYTYYRDSNGDYIIITTPQKTTKYNNMVLNPNVSILVHDWVSAKSNTSGEDSTSGRRNSLYEMLTNMNRTEISSVSVMIDGKAEILKSDSEKFNFYKSLHLNNDSIDQVQAKNYIECEDNALVLIRIEGCKITDTENNIQQFQK</sequence>
<dbReference type="Pfam" id="PF01243">
    <property type="entry name" value="PNPOx_N"/>
    <property type="match status" value="1"/>
</dbReference>
<evidence type="ECO:0000259" key="1">
    <source>
        <dbReference type="Pfam" id="PF01243"/>
    </source>
</evidence>
<organism evidence="2 3">
    <name type="scientific">[Candida] anglica</name>
    <dbReference type="NCBI Taxonomy" id="148631"/>
    <lineage>
        <taxon>Eukaryota</taxon>
        <taxon>Fungi</taxon>
        <taxon>Dikarya</taxon>
        <taxon>Ascomycota</taxon>
        <taxon>Saccharomycotina</taxon>
        <taxon>Pichiomycetes</taxon>
        <taxon>Debaryomycetaceae</taxon>
        <taxon>Kurtzmaniella</taxon>
    </lineage>
</organism>
<dbReference type="Proteomes" id="UP001497600">
    <property type="component" value="Chromosome E"/>
</dbReference>
<keyword evidence="3" id="KW-1185">Reference proteome</keyword>
<dbReference type="PANTHER" id="PTHR28040">
    <property type="entry name" value="PYRIDOXAMINE 5'-PHOSPHATE OXIDASE YLR456W HOMOLOG-RELATED"/>
    <property type="match status" value="1"/>
</dbReference>
<accession>A0ABP0EF72</accession>
<dbReference type="InterPro" id="IPR012349">
    <property type="entry name" value="Split_barrel_FMN-bd"/>
</dbReference>
<evidence type="ECO:0000313" key="2">
    <source>
        <dbReference type="EMBL" id="CAK7907434.1"/>
    </source>
</evidence>
<gene>
    <name evidence="2" type="ORF">CAAN4_E05468</name>
</gene>
<dbReference type="Gene3D" id="2.30.110.10">
    <property type="entry name" value="Electron Transport, Fmn-binding Protein, Chain A"/>
    <property type="match status" value="1"/>
</dbReference>
<proteinExistence type="predicted"/>
<dbReference type="SUPFAM" id="SSF50475">
    <property type="entry name" value="FMN-binding split barrel"/>
    <property type="match status" value="1"/>
</dbReference>
<dbReference type="PANTHER" id="PTHR28040:SF1">
    <property type="entry name" value="PYRIDOXAMINE 5'-PHOSPHATE OXIDASE YLR456W HOMOLOG-RELATED"/>
    <property type="match status" value="1"/>
</dbReference>
<evidence type="ECO:0000313" key="3">
    <source>
        <dbReference type="Proteomes" id="UP001497600"/>
    </source>
</evidence>
<feature type="domain" description="Pyridoxamine 5'-phosphate oxidase N-terminal" evidence="1">
    <location>
        <begin position="7"/>
        <end position="129"/>
    </location>
</feature>
<dbReference type="EMBL" id="OZ004257">
    <property type="protein sequence ID" value="CAK7907434.1"/>
    <property type="molecule type" value="Genomic_DNA"/>
</dbReference>
<name>A0ABP0EF72_9ASCO</name>
<dbReference type="InterPro" id="IPR011576">
    <property type="entry name" value="Pyridox_Oxase_N"/>
</dbReference>